<dbReference type="InterPro" id="IPR013979">
    <property type="entry name" value="TIF_beta_prop-like"/>
</dbReference>
<evidence type="ECO:0000313" key="9">
    <source>
        <dbReference type="EMBL" id="KAF8484028.1"/>
    </source>
</evidence>
<dbReference type="SMART" id="SM00360">
    <property type="entry name" value="RRM"/>
    <property type="match status" value="1"/>
</dbReference>
<evidence type="ECO:0000256" key="2">
    <source>
        <dbReference type="ARBA" id="ARBA00022490"/>
    </source>
</evidence>
<evidence type="ECO:0000256" key="3">
    <source>
        <dbReference type="ARBA" id="ARBA00022540"/>
    </source>
</evidence>
<feature type="region of interest" description="Disordered" evidence="7">
    <location>
        <begin position="682"/>
        <end position="706"/>
    </location>
</feature>
<dbReference type="InterPro" id="IPR012677">
    <property type="entry name" value="Nucleotide-bd_a/b_plait_sf"/>
</dbReference>
<dbReference type="InterPro" id="IPR000504">
    <property type="entry name" value="RRM_dom"/>
</dbReference>
<evidence type="ECO:0000313" key="10">
    <source>
        <dbReference type="Proteomes" id="UP000759537"/>
    </source>
</evidence>
<keyword evidence="5" id="KW-0648">Protein biosynthesis</keyword>
<dbReference type="FunFam" id="2.130.10.10:FF:000947">
    <property type="entry name" value="Eukaryotic translation initiation factor 3 subunit B"/>
    <property type="match status" value="1"/>
</dbReference>
<accession>A0A9P5N1T6</accession>
<gene>
    <name evidence="9" type="ORF">DFH94DRAFT_726089</name>
</gene>
<dbReference type="Gene3D" id="3.30.70.330">
    <property type="match status" value="1"/>
</dbReference>
<dbReference type="Pfam" id="PF00076">
    <property type="entry name" value="RRM_1"/>
    <property type="match status" value="1"/>
</dbReference>
<dbReference type="GO" id="GO:0003743">
    <property type="term" value="F:translation initiation factor activity"/>
    <property type="evidence" value="ECO:0007669"/>
    <property type="project" value="UniProtKB-KW"/>
</dbReference>
<reference evidence="9" key="2">
    <citation type="journal article" date="2020" name="Nat. Commun.">
        <title>Large-scale genome sequencing of mycorrhizal fungi provides insights into the early evolution of symbiotic traits.</title>
        <authorList>
            <person name="Miyauchi S."/>
            <person name="Kiss E."/>
            <person name="Kuo A."/>
            <person name="Drula E."/>
            <person name="Kohler A."/>
            <person name="Sanchez-Garcia M."/>
            <person name="Morin E."/>
            <person name="Andreopoulos B."/>
            <person name="Barry K.W."/>
            <person name="Bonito G."/>
            <person name="Buee M."/>
            <person name="Carver A."/>
            <person name="Chen C."/>
            <person name="Cichocki N."/>
            <person name="Clum A."/>
            <person name="Culley D."/>
            <person name="Crous P.W."/>
            <person name="Fauchery L."/>
            <person name="Girlanda M."/>
            <person name="Hayes R.D."/>
            <person name="Keri Z."/>
            <person name="LaButti K."/>
            <person name="Lipzen A."/>
            <person name="Lombard V."/>
            <person name="Magnuson J."/>
            <person name="Maillard F."/>
            <person name="Murat C."/>
            <person name="Nolan M."/>
            <person name="Ohm R.A."/>
            <person name="Pangilinan J."/>
            <person name="Pereira M.F."/>
            <person name="Perotto S."/>
            <person name="Peter M."/>
            <person name="Pfister S."/>
            <person name="Riley R."/>
            <person name="Sitrit Y."/>
            <person name="Stielow J.B."/>
            <person name="Szollosi G."/>
            <person name="Zifcakova L."/>
            <person name="Stursova M."/>
            <person name="Spatafora J.W."/>
            <person name="Tedersoo L."/>
            <person name="Vaario L.M."/>
            <person name="Yamada A."/>
            <person name="Yan M."/>
            <person name="Wang P."/>
            <person name="Xu J."/>
            <person name="Bruns T."/>
            <person name="Baldrian P."/>
            <person name="Vilgalys R."/>
            <person name="Dunand C."/>
            <person name="Henrissat B."/>
            <person name="Grigoriev I.V."/>
            <person name="Hibbett D."/>
            <person name="Nagy L.G."/>
            <person name="Martin F.M."/>
        </authorList>
    </citation>
    <scope>NUCLEOTIDE SEQUENCE</scope>
    <source>
        <strain evidence="9">Prilba</strain>
    </source>
</reference>
<dbReference type="AlphaFoldDB" id="A0A9P5N1T6"/>
<dbReference type="PIRSF" id="PIRSF036424">
    <property type="entry name" value="eIF3b"/>
    <property type="match status" value="1"/>
</dbReference>
<name>A0A9P5N1T6_9AGAM</name>
<feature type="domain" description="RRM" evidence="8">
    <location>
        <begin position="30"/>
        <end position="118"/>
    </location>
</feature>
<keyword evidence="3 9" id="KW-0396">Initiation factor</keyword>
<evidence type="ECO:0000256" key="1">
    <source>
        <dbReference type="ARBA" id="ARBA00004496"/>
    </source>
</evidence>
<evidence type="ECO:0000256" key="5">
    <source>
        <dbReference type="ARBA" id="ARBA00022917"/>
    </source>
</evidence>
<dbReference type="HAMAP" id="MF_03001">
    <property type="entry name" value="eIF3b"/>
    <property type="match status" value="1"/>
</dbReference>
<dbReference type="Proteomes" id="UP000759537">
    <property type="component" value="Unassembled WGS sequence"/>
</dbReference>
<dbReference type="GO" id="GO:0031369">
    <property type="term" value="F:translation initiation factor binding"/>
    <property type="evidence" value="ECO:0007669"/>
    <property type="project" value="InterPro"/>
</dbReference>
<dbReference type="SUPFAM" id="SSF82171">
    <property type="entry name" value="DPP6 N-terminal domain-like"/>
    <property type="match status" value="1"/>
</dbReference>
<protein>
    <submittedName>
        <fullName evidence="9">Translation initiation factor eIF-3b</fullName>
    </submittedName>
</protein>
<evidence type="ECO:0000259" key="8">
    <source>
        <dbReference type="PROSITE" id="PS50102"/>
    </source>
</evidence>
<dbReference type="CDD" id="cd12278">
    <property type="entry name" value="RRM_eIF3B"/>
    <property type="match status" value="1"/>
</dbReference>
<comment type="subcellular location">
    <subcellularLocation>
        <location evidence="1">Cytoplasm</location>
    </subcellularLocation>
</comment>
<keyword evidence="10" id="KW-1185">Reference proteome</keyword>
<feature type="compositionally biased region" description="Basic and acidic residues" evidence="7">
    <location>
        <begin position="682"/>
        <end position="693"/>
    </location>
</feature>
<dbReference type="Pfam" id="PF08662">
    <property type="entry name" value="eIF2A"/>
    <property type="match status" value="1"/>
</dbReference>
<dbReference type="OrthoDB" id="10250414at2759"/>
<comment type="caution">
    <text evidence="9">The sequence shown here is derived from an EMBL/GenBank/DDBJ whole genome shotgun (WGS) entry which is preliminary data.</text>
</comment>
<dbReference type="InterPro" id="IPR015943">
    <property type="entry name" value="WD40/YVTN_repeat-like_dom_sf"/>
</dbReference>
<keyword evidence="4 6" id="KW-0694">RNA-binding</keyword>
<sequence length="723" mass="82961">MAISDKLDEGIDFSDIEEKYKVPLEDGFDHILVIDGVPVIDKSKLEKLLTKIAKEFTRKGAAIKPDDISLPWNDKTGKSNGYAIVEFRNADAATHALNEMNGHPFDAKHTFLVNRFTDIEKFADLDETYVEPAREEYHSKEHLRAWLADNLGRDQYVTYRGDEVSIRWHGRPSQCEVAFEDHQNLRTELYVSWSPLGTYIATLHRQGVRLYGGPSFQLQARFFHPLVRLIDFSPCEQYLVTWSHEPIVVAEDMPQGPRFFSPEDEGNNIAVWDIKTGHLLRTFPSILPEGENARKQMAWPALKWSADDKYTARLTPGQQISVYELPSMGLQGRKSLKIEGVIDFEWCPHGDGSKKPTENMLVYWTPEVANQPARVTLIDFPARTVLRQKNLFNVSECRLYWQNQGDFLCVRVDRHTKTKKSIFCNLEIFSVREKNFPVEVVELKDTVTDFSWEPKGERFAIVSSSDPNVGNPGAGVTIKTDVSFYQLDRSKNDFRPLKSLAGRTTNTIRWSPRGRHVVLATVGSTSKSELEFWDLDFNVEDTAKKDASKEEWAAGIQQLGVADHYGVTDVEWDPSGRYLATAASAWTHTIENGYAIWDFRGQEIEKRLLDRFKQFLWRPRPQSLLTKEQKLTIRKNLREYSRAFEEADAAEETTVSAELVAQRKRAVDEWNAWRVRVGEEVAEARRGSARRGETPGQEGEEEDKEEIEVWIDEVIEHIEEVVE</sequence>
<dbReference type="InterPro" id="IPR034363">
    <property type="entry name" value="eIF3B_RRM"/>
</dbReference>
<evidence type="ECO:0000256" key="4">
    <source>
        <dbReference type="ARBA" id="ARBA00022884"/>
    </source>
</evidence>
<evidence type="ECO:0000256" key="6">
    <source>
        <dbReference type="PROSITE-ProRule" id="PRU00176"/>
    </source>
</evidence>
<dbReference type="GO" id="GO:0005852">
    <property type="term" value="C:eukaryotic translation initiation factor 3 complex"/>
    <property type="evidence" value="ECO:0007669"/>
    <property type="project" value="InterPro"/>
</dbReference>
<proteinExistence type="inferred from homology"/>
<organism evidence="9 10">
    <name type="scientific">Russula ochroleuca</name>
    <dbReference type="NCBI Taxonomy" id="152965"/>
    <lineage>
        <taxon>Eukaryota</taxon>
        <taxon>Fungi</taxon>
        <taxon>Dikarya</taxon>
        <taxon>Basidiomycota</taxon>
        <taxon>Agaricomycotina</taxon>
        <taxon>Agaricomycetes</taxon>
        <taxon>Russulales</taxon>
        <taxon>Russulaceae</taxon>
        <taxon>Russula</taxon>
    </lineage>
</organism>
<dbReference type="EMBL" id="WHVB01000004">
    <property type="protein sequence ID" value="KAF8484028.1"/>
    <property type="molecule type" value="Genomic_DNA"/>
</dbReference>
<dbReference type="PROSITE" id="PS50102">
    <property type="entry name" value="RRM"/>
    <property type="match status" value="1"/>
</dbReference>
<dbReference type="SUPFAM" id="SSF54928">
    <property type="entry name" value="RNA-binding domain, RBD"/>
    <property type="match status" value="1"/>
</dbReference>
<dbReference type="InterPro" id="IPR011400">
    <property type="entry name" value="EIF3B"/>
</dbReference>
<dbReference type="GO" id="GO:0003723">
    <property type="term" value="F:RNA binding"/>
    <property type="evidence" value="ECO:0007669"/>
    <property type="project" value="UniProtKB-UniRule"/>
</dbReference>
<dbReference type="InterPro" id="IPR035979">
    <property type="entry name" value="RBD_domain_sf"/>
</dbReference>
<keyword evidence="2" id="KW-0963">Cytoplasm</keyword>
<evidence type="ECO:0000256" key="7">
    <source>
        <dbReference type="SAM" id="MobiDB-lite"/>
    </source>
</evidence>
<dbReference type="Gene3D" id="2.130.10.10">
    <property type="entry name" value="YVTN repeat-like/Quinoprotein amine dehydrogenase"/>
    <property type="match status" value="2"/>
</dbReference>
<reference evidence="9" key="1">
    <citation type="submission" date="2019-10" db="EMBL/GenBank/DDBJ databases">
        <authorList>
            <consortium name="DOE Joint Genome Institute"/>
            <person name="Kuo A."/>
            <person name="Miyauchi S."/>
            <person name="Kiss E."/>
            <person name="Drula E."/>
            <person name="Kohler A."/>
            <person name="Sanchez-Garcia M."/>
            <person name="Andreopoulos B."/>
            <person name="Barry K.W."/>
            <person name="Bonito G."/>
            <person name="Buee M."/>
            <person name="Carver A."/>
            <person name="Chen C."/>
            <person name="Cichocki N."/>
            <person name="Clum A."/>
            <person name="Culley D."/>
            <person name="Crous P.W."/>
            <person name="Fauchery L."/>
            <person name="Girlanda M."/>
            <person name="Hayes R."/>
            <person name="Keri Z."/>
            <person name="LaButti K."/>
            <person name="Lipzen A."/>
            <person name="Lombard V."/>
            <person name="Magnuson J."/>
            <person name="Maillard F."/>
            <person name="Morin E."/>
            <person name="Murat C."/>
            <person name="Nolan M."/>
            <person name="Ohm R."/>
            <person name="Pangilinan J."/>
            <person name="Pereira M."/>
            <person name="Perotto S."/>
            <person name="Peter M."/>
            <person name="Riley R."/>
            <person name="Sitrit Y."/>
            <person name="Stielow B."/>
            <person name="Szollosi G."/>
            <person name="Zifcakova L."/>
            <person name="Stursova M."/>
            <person name="Spatafora J.W."/>
            <person name="Tedersoo L."/>
            <person name="Vaario L.-M."/>
            <person name="Yamada A."/>
            <person name="Yan M."/>
            <person name="Wang P."/>
            <person name="Xu J."/>
            <person name="Bruns T."/>
            <person name="Baldrian P."/>
            <person name="Vilgalys R."/>
            <person name="Henrissat B."/>
            <person name="Grigoriev I.V."/>
            <person name="Hibbett D."/>
            <person name="Nagy L.G."/>
            <person name="Martin F.M."/>
        </authorList>
    </citation>
    <scope>NUCLEOTIDE SEQUENCE</scope>
    <source>
        <strain evidence="9">Prilba</strain>
    </source>
</reference>
<dbReference type="PANTHER" id="PTHR14068">
    <property type="entry name" value="EUKARYOTIC TRANSLATION INITIATION FACTOR 3 EIF3 -RELATED"/>
    <property type="match status" value="1"/>
</dbReference>
<feature type="non-terminal residue" evidence="9">
    <location>
        <position position="723"/>
    </location>
</feature>
<dbReference type="PANTHER" id="PTHR14068:SF0">
    <property type="entry name" value="EUKARYOTIC TRANSLATION INITIATION FACTOR 3 SUBUNIT B"/>
    <property type="match status" value="1"/>
</dbReference>